<dbReference type="PANTHER" id="PTHR43479">
    <property type="entry name" value="ACREF/ENVCD OPERON REPRESSOR-RELATED"/>
    <property type="match status" value="1"/>
</dbReference>
<dbReference type="PROSITE" id="PS50977">
    <property type="entry name" value="HTH_TETR_2"/>
    <property type="match status" value="1"/>
</dbReference>
<sequence>MKRVVKKPEVRKQELISIALHQFIQNGYEKTSVRSILKEANGEIGMFYYYFESKNDIFEAALDYYNEIFIEKLKESIDINQSILQQFDSILVNTFASIDKYRQFNKEASSETILILHASTLDKLVPIFKDNLKQNEPSLSSYKDEDLMSIVRFLLYGISGIIHNKDIDDINIKKQQVKQVCKLVLNGIENKIQ</sequence>
<keyword evidence="5" id="KW-1185">Reference proteome</keyword>
<evidence type="ECO:0000259" key="3">
    <source>
        <dbReference type="PROSITE" id="PS50977"/>
    </source>
</evidence>
<dbReference type="SUPFAM" id="SSF46689">
    <property type="entry name" value="Homeodomain-like"/>
    <property type="match status" value="1"/>
</dbReference>
<evidence type="ECO:0000256" key="1">
    <source>
        <dbReference type="ARBA" id="ARBA00023125"/>
    </source>
</evidence>
<reference evidence="4 5" key="1">
    <citation type="submission" date="2023-07" db="EMBL/GenBank/DDBJ databases">
        <title>Genomic Encyclopedia of Type Strains, Phase IV (KMG-IV): sequencing the most valuable type-strain genomes for metagenomic binning, comparative biology and taxonomic classification.</title>
        <authorList>
            <person name="Goeker M."/>
        </authorList>
    </citation>
    <scope>NUCLEOTIDE SEQUENCE [LARGE SCALE GENOMIC DNA]</scope>
    <source>
        <strain evidence="4 5">DSM 16784</strain>
    </source>
</reference>
<dbReference type="InterPro" id="IPR001647">
    <property type="entry name" value="HTH_TetR"/>
</dbReference>
<evidence type="ECO:0000313" key="4">
    <source>
        <dbReference type="EMBL" id="MDQ0360822.1"/>
    </source>
</evidence>
<feature type="domain" description="HTH tetR-type" evidence="3">
    <location>
        <begin position="9"/>
        <end position="69"/>
    </location>
</feature>
<feature type="DNA-binding region" description="H-T-H motif" evidence="2">
    <location>
        <begin position="32"/>
        <end position="51"/>
    </location>
</feature>
<name>A0ABU0E1Q5_9FIRM</name>
<evidence type="ECO:0000313" key="5">
    <source>
        <dbReference type="Proteomes" id="UP001230220"/>
    </source>
</evidence>
<dbReference type="EMBL" id="JAUSUR010000002">
    <property type="protein sequence ID" value="MDQ0360822.1"/>
    <property type="molecule type" value="Genomic_DNA"/>
</dbReference>
<keyword evidence="1 2" id="KW-0238">DNA-binding</keyword>
<dbReference type="RefSeq" id="WP_307407011.1">
    <property type="nucleotide sequence ID" value="NZ_JAUSUR010000002.1"/>
</dbReference>
<accession>A0ABU0E1Q5</accession>
<dbReference type="InterPro" id="IPR050624">
    <property type="entry name" value="HTH-type_Tx_Regulator"/>
</dbReference>
<organism evidence="4 5">
    <name type="scientific">Breznakia pachnodae</name>
    <dbReference type="NCBI Taxonomy" id="265178"/>
    <lineage>
        <taxon>Bacteria</taxon>
        <taxon>Bacillati</taxon>
        <taxon>Bacillota</taxon>
        <taxon>Erysipelotrichia</taxon>
        <taxon>Erysipelotrichales</taxon>
        <taxon>Erysipelotrichaceae</taxon>
        <taxon>Breznakia</taxon>
    </lineage>
</organism>
<comment type="caution">
    <text evidence="4">The sequence shown here is derived from an EMBL/GenBank/DDBJ whole genome shotgun (WGS) entry which is preliminary data.</text>
</comment>
<gene>
    <name evidence="4" type="ORF">J2S15_001567</name>
</gene>
<dbReference type="Pfam" id="PF00440">
    <property type="entry name" value="TetR_N"/>
    <property type="match status" value="1"/>
</dbReference>
<dbReference type="Gene3D" id="1.10.357.10">
    <property type="entry name" value="Tetracycline Repressor, domain 2"/>
    <property type="match status" value="1"/>
</dbReference>
<dbReference type="PANTHER" id="PTHR43479:SF11">
    <property type="entry name" value="ACREF_ENVCD OPERON REPRESSOR-RELATED"/>
    <property type="match status" value="1"/>
</dbReference>
<proteinExistence type="predicted"/>
<dbReference type="Proteomes" id="UP001230220">
    <property type="component" value="Unassembled WGS sequence"/>
</dbReference>
<evidence type="ECO:0000256" key="2">
    <source>
        <dbReference type="PROSITE-ProRule" id="PRU00335"/>
    </source>
</evidence>
<dbReference type="InterPro" id="IPR009057">
    <property type="entry name" value="Homeodomain-like_sf"/>
</dbReference>
<protein>
    <submittedName>
        <fullName evidence="4">AcrR family transcriptional regulator</fullName>
    </submittedName>
</protein>